<evidence type="ECO:0000313" key="2">
    <source>
        <dbReference type="EMBL" id="QQY98177.1"/>
    </source>
</evidence>
<reference evidence="2" key="1">
    <citation type="submission" date="2020-08" db="EMBL/GenBank/DDBJ databases">
        <title>Mitochondrial genome sequences of powdery mildew pathogens.</title>
        <authorList>
            <person name="Zaccaron A."/>
            <person name="Stergiopoulos I."/>
        </authorList>
    </citation>
    <scope>NUCLEOTIDE SEQUENCE</scope>
    <source>
        <strain evidence="2">C</strain>
    </source>
</reference>
<proteinExistence type="predicted"/>
<dbReference type="InterPro" id="IPR004860">
    <property type="entry name" value="LAGLIDADG_dom"/>
</dbReference>
<dbReference type="SUPFAM" id="SSF55608">
    <property type="entry name" value="Homing endonucleases"/>
    <property type="match status" value="1"/>
</dbReference>
<dbReference type="AlphaFoldDB" id="A0A7U1BF40"/>
<dbReference type="GO" id="GO:0004519">
    <property type="term" value="F:endonuclease activity"/>
    <property type="evidence" value="ECO:0007669"/>
    <property type="project" value="UniProtKB-KW"/>
</dbReference>
<dbReference type="InterPro" id="IPR027434">
    <property type="entry name" value="Homing_endonucl"/>
</dbReference>
<evidence type="ECO:0000259" key="1">
    <source>
        <dbReference type="Pfam" id="PF00961"/>
    </source>
</evidence>
<organism evidence="2">
    <name type="scientific">Uncinula necator</name>
    <name type="common">Grape powdery mildew</name>
    <dbReference type="NCBI Taxonomy" id="52586"/>
    <lineage>
        <taxon>Eukaryota</taxon>
        <taxon>Fungi</taxon>
        <taxon>Dikarya</taxon>
        <taxon>Ascomycota</taxon>
        <taxon>Pezizomycotina</taxon>
        <taxon>Leotiomycetes</taxon>
        <taxon>Erysiphales</taxon>
        <taxon>Erysiphaceae</taxon>
        <taxon>Erysiphe</taxon>
    </lineage>
</organism>
<keyword evidence="2" id="KW-0540">Nuclease</keyword>
<gene>
    <name evidence="2" type="primary">cox2-i3</name>
</gene>
<protein>
    <submittedName>
        <fullName evidence="2">LAGLIDADG endonuclease domain-containing protein</fullName>
    </submittedName>
</protein>
<keyword evidence="2" id="KW-0496">Mitochondrion</keyword>
<name>A0A7U1BF40_UNCNE</name>
<dbReference type="Gene3D" id="3.10.28.10">
    <property type="entry name" value="Homing endonucleases"/>
    <property type="match status" value="1"/>
</dbReference>
<sequence>MISFTKTSESRHGFRIRAIFQIELHKKDMELFKNIQAFFQGIGFIISTKNNCMALKARSLDDLQVIIAHFD</sequence>
<geneLocation type="mitochondrion" evidence="2"/>
<dbReference type="GeneID" id="65320105"/>
<feature type="domain" description="Homing endonuclease LAGLIDADG" evidence="1">
    <location>
        <begin position="2"/>
        <end position="71"/>
    </location>
</feature>
<dbReference type="RefSeq" id="YP_010119117.1">
    <property type="nucleotide sequence ID" value="NC_056146.1"/>
</dbReference>
<keyword evidence="2" id="KW-0378">Hydrolase</keyword>
<keyword evidence="2" id="KW-0255">Endonuclease</keyword>
<accession>A0A7U1BF40</accession>
<dbReference type="EMBL" id="MT880588">
    <property type="protein sequence ID" value="QQY98177.1"/>
    <property type="molecule type" value="Genomic_DNA"/>
</dbReference>
<dbReference type="Pfam" id="PF00961">
    <property type="entry name" value="LAGLIDADG_1"/>
    <property type="match status" value="1"/>
</dbReference>